<name>A0ABN4SPS1_9BURK</name>
<dbReference type="SUPFAM" id="SSF53850">
    <property type="entry name" value="Periplasmic binding protein-like II"/>
    <property type="match status" value="1"/>
</dbReference>
<dbReference type="PROSITE" id="PS50931">
    <property type="entry name" value="HTH_LYSR"/>
    <property type="match status" value="1"/>
</dbReference>
<organism evidence="6 7">
    <name type="scientific">Delftia tsuruhatensis</name>
    <dbReference type="NCBI Taxonomy" id="180282"/>
    <lineage>
        <taxon>Bacteria</taxon>
        <taxon>Pseudomonadati</taxon>
        <taxon>Pseudomonadota</taxon>
        <taxon>Betaproteobacteria</taxon>
        <taxon>Burkholderiales</taxon>
        <taxon>Comamonadaceae</taxon>
        <taxon>Delftia</taxon>
    </lineage>
</organism>
<proteinExistence type="inferred from homology"/>
<evidence type="ECO:0000256" key="1">
    <source>
        <dbReference type="ARBA" id="ARBA00009437"/>
    </source>
</evidence>
<dbReference type="EMBL" id="CP017420">
    <property type="protein sequence ID" value="AOV05333.1"/>
    <property type="molecule type" value="Genomic_DNA"/>
</dbReference>
<dbReference type="Proteomes" id="UP000095607">
    <property type="component" value="Chromosome"/>
</dbReference>
<dbReference type="SUPFAM" id="SSF46785">
    <property type="entry name" value="Winged helix' DNA-binding domain"/>
    <property type="match status" value="1"/>
</dbReference>
<protein>
    <submittedName>
        <fullName evidence="6">LysR family transcriptional regulator</fullName>
    </submittedName>
</protein>
<evidence type="ECO:0000313" key="6">
    <source>
        <dbReference type="EMBL" id="AOV05333.1"/>
    </source>
</evidence>
<keyword evidence="2" id="KW-0805">Transcription regulation</keyword>
<evidence type="ECO:0000256" key="2">
    <source>
        <dbReference type="ARBA" id="ARBA00023015"/>
    </source>
</evidence>
<dbReference type="PRINTS" id="PR00039">
    <property type="entry name" value="HTHLYSR"/>
</dbReference>
<feature type="domain" description="HTH lysR-type" evidence="5">
    <location>
        <begin position="16"/>
        <end position="73"/>
    </location>
</feature>
<dbReference type="Gene3D" id="1.10.10.10">
    <property type="entry name" value="Winged helix-like DNA-binding domain superfamily/Winged helix DNA-binding domain"/>
    <property type="match status" value="1"/>
</dbReference>
<dbReference type="CDD" id="cd08420">
    <property type="entry name" value="PBP2_CysL_like"/>
    <property type="match status" value="1"/>
</dbReference>
<dbReference type="Pfam" id="PF03466">
    <property type="entry name" value="LysR_substrate"/>
    <property type="match status" value="1"/>
</dbReference>
<comment type="similarity">
    <text evidence="1">Belongs to the LysR transcriptional regulatory family.</text>
</comment>
<accession>A0ABN4SPS1</accession>
<keyword evidence="7" id="KW-1185">Reference proteome</keyword>
<evidence type="ECO:0000259" key="5">
    <source>
        <dbReference type="PROSITE" id="PS50931"/>
    </source>
</evidence>
<keyword evidence="3" id="KW-0238">DNA-binding</keyword>
<dbReference type="Pfam" id="PF00126">
    <property type="entry name" value="HTH_1"/>
    <property type="match status" value="1"/>
</dbReference>
<gene>
    <name evidence="6" type="ORF">BI380_30380</name>
</gene>
<reference evidence="6 7" key="1">
    <citation type="submission" date="2016-09" db="EMBL/GenBank/DDBJ databases">
        <title>Complete genome sequence of Deltia acidovorans CM13 isolated from murine proximal colonic tissue.</title>
        <authorList>
            <person name="Saffarian A."/>
        </authorList>
    </citation>
    <scope>NUCLEOTIDE SEQUENCE [LARGE SCALE GENOMIC DNA]</scope>
    <source>
        <strain evidence="6 7">CM13</strain>
    </source>
</reference>
<dbReference type="InterPro" id="IPR036388">
    <property type="entry name" value="WH-like_DNA-bd_sf"/>
</dbReference>
<evidence type="ECO:0000313" key="7">
    <source>
        <dbReference type="Proteomes" id="UP000095607"/>
    </source>
</evidence>
<dbReference type="InterPro" id="IPR005119">
    <property type="entry name" value="LysR_subst-bd"/>
</dbReference>
<dbReference type="Gene3D" id="3.40.190.10">
    <property type="entry name" value="Periplasmic binding protein-like II"/>
    <property type="match status" value="2"/>
</dbReference>
<dbReference type="PANTHER" id="PTHR30126">
    <property type="entry name" value="HTH-TYPE TRANSCRIPTIONAL REGULATOR"/>
    <property type="match status" value="1"/>
</dbReference>
<dbReference type="InterPro" id="IPR036390">
    <property type="entry name" value="WH_DNA-bd_sf"/>
</dbReference>
<keyword evidence="4" id="KW-0804">Transcription</keyword>
<dbReference type="InterPro" id="IPR000847">
    <property type="entry name" value="LysR_HTH_N"/>
</dbReference>
<evidence type="ECO:0000256" key="3">
    <source>
        <dbReference type="ARBA" id="ARBA00023125"/>
    </source>
</evidence>
<sequence>MLIDKLDKHSLQRLRLNLRQLEVFLATARSGSTRAAAERIARSQSAASTSLAELETALGVELFDRIGRRLLLNENGRALLPKAQALVEQAVEVQALFTDEHAAPLRVAASFTIGEYLLPSLVSQWTQRHPKSQIHLRIGNTSEVIAAVATLDVDIGFVEGSQTHSDLVVRPWLEDEMVIVAAPGHPLANRCATPRQLAEATWVLREYGSGTRQIADAWLLKNLGQVRVGFELGSTEAIKRVVAASDGLGCLSRYAVEQSVTDGHLVELRTRLPKASRQLAIVLHRDKRLGRATTDFLAHCSAMETNSSLPASLLRISKRRSLSFQSTTH</sequence>
<evidence type="ECO:0000256" key="4">
    <source>
        <dbReference type="ARBA" id="ARBA00023163"/>
    </source>
</evidence>
<dbReference type="NCBIfam" id="NF008095">
    <property type="entry name" value="PRK10837.1"/>
    <property type="match status" value="1"/>
</dbReference>
<dbReference type="PANTHER" id="PTHR30126:SF94">
    <property type="entry name" value="LYSR FAMILY TRANSCRIPTIONAL REGULATOR"/>
    <property type="match status" value="1"/>
</dbReference>
<dbReference type="RefSeq" id="WP_046239001.1">
    <property type="nucleotide sequence ID" value="NZ_CBCSDN010000003.1"/>
</dbReference>